<feature type="region of interest" description="Disordered" evidence="1">
    <location>
        <begin position="43"/>
        <end position="64"/>
    </location>
</feature>
<proteinExistence type="predicted"/>
<dbReference type="Proteomes" id="UP000537141">
    <property type="component" value="Unassembled WGS sequence"/>
</dbReference>
<evidence type="ECO:0000256" key="1">
    <source>
        <dbReference type="SAM" id="MobiDB-lite"/>
    </source>
</evidence>
<dbReference type="EMBL" id="JACHHU010000047">
    <property type="protein sequence ID" value="MBB6545096.1"/>
    <property type="molecule type" value="Genomic_DNA"/>
</dbReference>
<evidence type="ECO:0000256" key="2">
    <source>
        <dbReference type="SAM" id="Phobius"/>
    </source>
</evidence>
<protein>
    <submittedName>
        <fullName evidence="3">Putative membrane protein</fullName>
    </submittedName>
</protein>
<keyword evidence="4" id="KW-1185">Reference proteome</keyword>
<name>A0A7X0NKJ5_9GAMM</name>
<evidence type="ECO:0000313" key="3">
    <source>
        <dbReference type="EMBL" id="MBB6545096.1"/>
    </source>
</evidence>
<gene>
    <name evidence="3" type="ORF">HNQ55_003638</name>
</gene>
<sequence>MNTLLGTIFLLVAFFIQAKFSYTLGSGIFILISLVFFFSSKKKKNHSTANSEVFDSDSGSSGGE</sequence>
<keyword evidence="2" id="KW-0812">Transmembrane</keyword>
<evidence type="ECO:0000313" key="4">
    <source>
        <dbReference type="Proteomes" id="UP000537141"/>
    </source>
</evidence>
<keyword evidence="2" id="KW-1133">Transmembrane helix</keyword>
<feature type="compositionally biased region" description="Polar residues" evidence="1">
    <location>
        <begin position="47"/>
        <end position="64"/>
    </location>
</feature>
<accession>A0A7X0NKJ5</accession>
<comment type="caution">
    <text evidence="3">The sequence shown here is derived from an EMBL/GenBank/DDBJ whole genome shotgun (WGS) entry which is preliminary data.</text>
</comment>
<keyword evidence="2" id="KW-0472">Membrane</keyword>
<reference evidence="3 4" key="1">
    <citation type="submission" date="2020-08" db="EMBL/GenBank/DDBJ databases">
        <title>Genomic Encyclopedia of Type Strains, Phase IV (KMG-IV): sequencing the most valuable type-strain genomes for metagenomic binning, comparative biology and taxonomic classification.</title>
        <authorList>
            <person name="Goeker M."/>
        </authorList>
    </citation>
    <scope>NUCLEOTIDE SEQUENCE [LARGE SCALE GENOMIC DNA]</scope>
    <source>
        <strain evidence="3 4">DSM 26287</strain>
    </source>
</reference>
<feature type="transmembrane region" description="Helical" evidence="2">
    <location>
        <begin position="20"/>
        <end position="38"/>
    </location>
</feature>
<organism evidence="3 4">
    <name type="scientific">Thalassotalea piscium</name>
    <dbReference type="NCBI Taxonomy" id="1230533"/>
    <lineage>
        <taxon>Bacteria</taxon>
        <taxon>Pseudomonadati</taxon>
        <taxon>Pseudomonadota</taxon>
        <taxon>Gammaproteobacteria</taxon>
        <taxon>Alteromonadales</taxon>
        <taxon>Colwelliaceae</taxon>
        <taxon>Thalassotalea</taxon>
    </lineage>
</organism>
<dbReference type="AlphaFoldDB" id="A0A7X0NKJ5"/>